<dbReference type="WBParaSite" id="PDA_v2.g24540.t1">
    <property type="protein sequence ID" value="PDA_v2.g24540.t1"/>
    <property type="gene ID" value="PDA_v2.g24540"/>
</dbReference>
<name>A0A914Q6D3_9BILA</name>
<reference evidence="3" key="1">
    <citation type="submission" date="2022-11" db="UniProtKB">
        <authorList>
            <consortium name="WormBaseParasite"/>
        </authorList>
    </citation>
    <scope>IDENTIFICATION</scope>
</reference>
<feature type="chain" id="PRO_5037207472" evidence="1">
    <location>
        <begin position="21"/>
        <end position="69"/>
    </location>
</feature>
<protein>
    <submittedName>
        <fullName evidence="3">Uncharacterized protein</fullName>
    </submittedName>
</protein>
<proteinExistence type="predicted"/>
<evidence type="ECO:0000256" key="1">
    <source>
        <dbReference type="SAM" id="SignalP"/>
    </source>
</evidence>
<sequence length="69" mass="7823">MRFYIFALFFFVVAFFAVNGIIVDEKEGKHEEEGPEPLKGKKCMSNADCPRNEICLFPVPWHGEPGECG</sequence>
<evidence type="ECO:0000313" key="2">
    <source>
        <dbReference type="Proteomes" id="UP000887578"/>
    </source>
</evidence>
<keyword evidence="1" id="KW-0732">Signal</keyword>
<evidence type="ECO:0000313" key="3">
    <source>
        <dbReference type="WBParaSite" id="PDA_v2.g24540.t1"/>
    </source>
</evidence>
<keyword evidence="2" id="KW-1185">Reference proteome</keyword>
<dbReference type="Proteomes" id="UP000887578">
    <property type="component" value="Unplaced"/>
</dbReference>
<organism evidence="2 3">
    <name type="scientific">Panagrolaimus davidi</name>
    <dbReference type="NCBI Taxonomy" id="227884"/>
    <lineage>
        <taxon>Eukaryota</taxon>
        <taxon>Metazoa</taxon>
        <taxon>Ecdysozoa</taxon>
        <taxon>Nematoda</taxon>
        <taxon>Chromadorea</taxon>
        <taxon>Rhabditida</taxon>
        <taxon>Tylenchina</taxon>
        <taxon>Panagrolaimomorpha</taxon>
        <taxon>Panagrolaimoidea</taxon>
        <taxon>Panagrolaimidae</taxon>
        <taxon>Panagrolaimus</taxon>
    </lineage>
</organism>
<accession>A0A914Q6D3</accession>
<feature type="signal peptide" evidence="1">
    <location>
        <begin position="1"/>
        <end position="20"/>
    </location>
</feature>
<dbReference type="AlphaFoldDB" id="A0A914Q6D3"/>